<dbReference type="SUPFAM" id="SSF50978">
    <property type="entry name" value="WD40 repeat-like"/>
    <property type="match status" value="1"/>
</dbReference>
<dbReference type="InterPro" id="IPR001680">
    <property type="entry name" value="WD40_rpt"/>
</dbReference>
<dbReference type="Proteomes" id="UP001295794">
    <property type="component" value="Unassembled WGS sequence"/>
</dbReference>
<comment type="caution">
    <text evidence="4">The sequence shown here is derived from an EMBL/GenBank/DDBJ whole genome shotgun (WGS) entry which is preliminary data.</text>
</comment>
<keyword evidence="1 3" id="KW-0853">WD repeat</keyword>
<dbReference type="InterPro" id="IPR015943">
    <property type="entry name" value="WD40/YVTN_repeat-like_dom_sf"/>
</dbReference>
<keyword evidence="2" id="KW-0677">Repeat</keyword>
<dbReference type="PANTHER" id="PTHR15574">
    <property type="entry name" value="WD REPEAT DOMAIN-CONTAINING FAMILY"/>
    <property type="match status" value="1"/>
</dbReference>
<dbReference type="EMBL" id="CAVNYO010000032">
    <property type="protein sequence ID" value="CAK5263044.1"/>
    <property type="molecule type" value="Genomic_DNA"/>
</dbReference>
<accession>A0AAD2GVK8</accession>
<sequence>MTATLSSKAAAAERHRHLLSKKWNTKDFDRVNVLGNDGSYGHSGCVNALSWARDGELLLTAGDDRTVQIWSMDPSLEHDYPYICRGVLKTGHRANIFNAKMLPHSSKIATVSADAQVRLHDMGDLSVSAPISISDGRYSCTQTLRCHEQRVKRIVTEDSPHLFLTVAEDGCIRQHDIRTAHSCGDACPPPLLDIGFELSTLSLSPLTPYQFVAAGEAPYGYLFDRRQISRLSMAERARSLRMGVTNCIRRLGRQEGTRKRHNDHITGSRMSILNGHEVLLSYSGDAVYLYSTRDDCVGQDDSYMSGVPVVPPRQCFRGARNVDTIKDGKQLVNFLGSQEQFVTSGSDDGNIFIWKKDGGLHSILEGDSSIVNVIEGHPHLPLFAASGLDSTVKLFGPTSSPSVFSRTADAEDIIETNERRTASGHLRHIDIMTMLYTATASNASPDNNGQCQHQ</sequence>
<reference evidence="4" key="1">
    <citation type="submission" date="2023-11" db="EMBL/GenBank/DDBJ databases">
        <authorList>
            <person name="De Vega J J."/>
            <person name="De Vega J J."/>
        </authorList>
    </citation>
    <scope>NUCLEOTIDE SEQUENCE</scope>
</reference>
<dbReference type="PROSITE" id="PS50082">
    <property type="entry name" value="WD_REPEATS_2"/>
    <property type="match status" value="1"/>
</dbReference>
<dbReference type="PROSITE" id="PS50294">
    <property type="entry name" value="WD_REPEATS_REGION"/>
    <property type="match status" value="1"/>
</dbReference>
<evidence type="ECO:0000256" key="2">
    <source>
        <dbReference type="ARBA" id="ARBA00022737"/>
    </source>
</evidence>
<feature type="repeat" description="WD" evidence="3">
    <location>
        <begin position="39"/>
        <end position="73"/>
    </location>
</feature>
<dbReference type="GO" id="GO:0045717">
    <property type="term" value="P:negative regulation of fatty acid biosynthetic process"/>
    <property type="evidence" value="ECO:0007669"/>
    <property type="project" value="TreeGrafter"/>
</dbReference>
<dbReference type="SMART" id="SM00320">
    <property type="entry name" value="WD40"/>
    <property type="match status" value="5"/>
</dbReference>
<proteinExistence type="predicted"/>
<name>A0AAD2GVK8_9AGAR</name>
<dbReference type="InterPro" id="IPR045151">
    <property type="entry name" value="DCAF8"/>
</dbReference>
<dbReference type="GO" id="GO:0080008">
    <property type="term" value="C:Cul4-RING E3 ubiquitin ligase complex"/>
    <property type="evidence" value="ECO:0007669"/>
    <property type="project" value="TreeGrafter"/>
</dbReference>
<dbReference type="AlphaFoldDB" id="A0AAD2GVK8"/>
<dbReference type="Pfam" id="PF00400">
    <property type="entry name" value="WD40"/>
    <property type="match status" value="2"/>
</dbReference>
<dbReference type="InterPro" id="IPR036322">
    <property type="entry name" value="WD40_repeat_dom_sf"/>
</dbReference>
<keyword evidence="5" id="KW-1185">Reference proteome</keyword>
<evidence type="ECO:0000313" key="5">
    <source>
        <dbReference type="Proteomes" id="UP001295794"/>
    </source>
</evidence>
<evidence type="ECO:0000313" key="4">
    <source>
        <dbReference type="EMBL" id="CAK5263044.1"/>
    </source>
</evidence>
<dbReference type="PANTHER" id="PTHR15574:SF40">
    <property type="entry name" value="WD AND TETRATRICOPEPTIDE REPEATS PROTEIN 1"/>
    <property type="match status" value="1"/>
</dbReference>
<dbReference type="GO" id="GO:0005737">
    <property type="term" value="C:cytoplasm"/>
    <property type="evidence" value="ECO:0007669"/>
    <property type="project" value="TreeGrafter"/>
</dbReference>
<dbReference type="Gene3D" id="2.130.10.10">
    <property type="entry name" value="YVTN repeat-like/Quinoprotein amine dehydrogenase"/>
    <property type="match status" value="2"/>
</dbReference>
<gene>
    <name evidence="4" type="ORF">MYCIT1_LOCUS2229</name>
</gene>
<protein>
    <recommendedName>
        <fullName evidence="6">WD40 repeat-like protein</fullName>
    </recommendedName>
</protein>
<evidence type="ECO:0008006" key="6">
    <source>
        <dbReference type="Google" id="ProtNLM"/>
    </source>
</evidence>
<evidence type="ECO:0000256" key="3">
    <source>
        <dbReference type="PROSITE-ProRule" id="PRU00221"/>
    </source>
</evidence>
<organism evidence="4 5">
    <name type="scientific">Mycena citricolor</name>
    <dbReference type="NCBI Taxonomy" id="2018698"/>
    <lineage>
        <taxon>Eukaryota</taxon>
        <taxon>Fungi</taxon>
        <taxon>Dikarya</taxon>
        <taxon>Basidiomycota</taxon>
        <taxon>Agaricomycotina</taxon>
        <taxon>Agaricomycetes</taxon>
        <taxon>Agaricomycetidae</taxon>
        <taxon>Agaricales</taxon>
        <taxon>Marasmiineae</taxon>
        <taxon>Mycenaceae</taxon>
        <taxon>Mycena</taxon>
    </lineage>
</organism>
<evidence type="ECO:0000256" key="1">
    <source>
        <dbReference type="ARBA" id="ARBA00022574"/>
    </source>
</evidence>